<dbReference type="InterPro" id="IPR011050">
    <property type="entry name" value="Pectin_lyase_fold/virulence"/>
</dbReference>
<proteinExistence type="predicted"/>
<feature type="chain" id="PRO_5041271140" evidence="1">
    <location>
        <begin position="31"/>
        <end position="317"/>
    </location>
</feature>
<keyword evidence="1" id="KW-0732">Signal</keyword>
<dbReference type="EMBL" id="JAPDNT010000026">
    <property type="protein sequence ID" value="MCW3476880.1"/>
    <property type="molecule type" value="Genomic_DNA"/>
</dbReference>
<dbReference type="Pfam" id="PF13229">
    <property type="entry name" value="Beta_helix"/>
    <property type="match status" value="1"/>
</dbReference>
<dbReference type="SUPFAM" id="SSF51126">
    <property type="entry name" value="Pectin lyase-like"/>
    <property type="match status" value="1"/>
</dbReference>
<dbReference type="InterPro" id="IPR012334">
    <property type="entry name" value="Pectin_lyas_fold"/>
</dbReference>
<feature type="domain" description="Right handed beta helix" evidence="2">
    <location>
        <begin position="90"/>
        <end position="216"/>
    </location>
</feature>
<accession>A0AA41YQ98</accession>
<name>A0AA41YQ98_9PROT</name>
<reference evidence="3" key="1">
    <citation type="submission" date="2022-09" db="EMBL/GenBank/DDBJ databases">
        <title>Rhodovastum sp. nov. RN2-1 isolated from soil in Seongnam, South Korea.</title>
        <authorList>
            <person name="Le N.T."/>
        </authorList>
    </citation>
    <scope>NUCLEOTIDE SEQUENCE</scope>
    <source>
        <strain evidence="3">RN2-1</strain>
    </source>
</reference>
<evidence type="ECO:0000259" key="2">
    <source>
        <dbReference type="Pfam" id="PF13229"/>
    </source>
</evidence>
<feature type="signal peptide" evidence="1">
    <location>
        <begin position="1"/>
        <end position="30"/>
    </location>
</feature>
<dbReference type="Gene3D" id="2.160.20.10">
    <property type="entry name" value="Single-stranded right-handed beta-helix, Pectin lyase-like"/>
    <property type="match status" value="1"/>
</dbReference>
<dbReference type="InterPro" id="IPR039448">
    <property type="entry name" value="Beta_helix"/>
</dbReference>
<dbReference type="SMART" id="SM00710">
    <property type="entry name" value="PbH1"/>
    <property type="match status" value="4"/>
</dbReference>
<reference evidence="3" key="2">
    <citation type="submission" date="2022-10" db="EMBL/GenBank/DDBJ databases">
        <authorList>
            <person name="Trinh H.N."/>
        </authorList>
    </citation>
    <scope>NUCLEOTIDE SEQUENCE</scope>
    <source>
        <strain evidence="3">RN2-1</strain>
    </source>
</reference>
<dbReference type="AlphaFoldDB" id="A0AA41YQ98"/>
<sequence>MSLTSSLLRRARTPLLVLALAPAMSCSVAAKTLEVGPDKTYKLPSAAIAAAGDGDKILIAAGEYFDCAIVPANNLTIEGTGPDASAVMTDKTCGGKGLLVTTGKNITVRNLTLTRARVPDGNGAGIRSEGEGLTVERVKFVNNQNGLLANPTPQGQIIIRNSEFIRNGACNPACAHGIYVNELALLRIENSKFTETRNAHHIKSRAARTEVIGCDISDGPNGTASYEIDIPNGGSLVLRDSRLEKGPKAENHSAAISIGAEGVNQMTREITIANNSFRNAGNFPTTFVVNMTATEAMLKGNKLSGTVEPLKGDGEVQ</sequence>
<protein>
    <submittedName>
        <fullName evidence="3">Right-handed parallel beta-helix repeat-containing protein</fullName>
    </submittedName>
</protein>
<evidence type="ECO:0000256" key="1">
    <source>
        <dbReference type="SAM" id="SignalP"/>
    </source>
</evidence>
<comment type="caution">
    <text evidence="3">The sequence shown here is derived from an EMBL/GenBank/DDBJ whole genome shotgun (WGS) entry which is preliminary data.</text>
</comment>
<dbReference type="RefSeq" id="WP_264715729.1">
    <property type="nucleotide sequence ID" value="NZ_JAPDNT010000026.1"/>
</dbReference>
<gene>
    <name evidence="3" type="ORF">OL599_20135</name>
</gene>
<dbReference type="Proteomes" id="UP001165679">
    <property type="component" value="Unassembled WGS sequence"/>
</dbReference>
<organism evidence="3 4">
    <name type="scientific">Limobrevibacterium gyesilva</name>
    <dbReference type="NCBI Taxonomy" id="2991712"/>
    <lineage>
        <taxon>Bacteria</taxon>
        <taxon>Pseudomonadati</taxon>
        <taxon>Pseudomonadota</taxon>
        <taxon>Alphaproteobacteria</taxon>
        <taxon>Acetobacterales</taxon>
        <taxon>Acetobacteraceae</taxon>
        <taxon>Limobrevibacterium</taxon>
    </lineage>
</organism>
<evidence type="ECO:0000313" key="4">
    <source>
        <dbReference type="Proteomes" id="UP001165679"/>
    </source>
</evidence>
<evidence type="ECO:0000313" key="3">
    <source>
        <dbReference type="EMBL" id="MCW3476880.1"/>
    </source>
</evidence>
<dbReference type="InterPro" id="IPR006626">
    <property type="entry name" value="PbH1"/>
</dbReference>
<keyword evidence="4" id="KW-1185">Reference proteome</keyword>